<dbReference type="PROSITE" id="PS50088">
    <property type="entry name" value="ANK_REPEAT"/>
    <property type="match status" value="1"/>
</dbReference>
<dbReference type="PANTHER" id="PTHR38788:SF3">
    <property type="entry name" value="CLR5 DOMAIN-CONTAINING PROTEIN"/>
    <property type="match status" value="1"/>
</dbReference>
<evidence type="ECO:0000256" key="1">
    <source>
        <dbReference type="PROSITE-ProRule" id="PRU00023"/>
    </source>
</evidence>
<dbReference type="SUPFAM" id="SSF48403">
    <property type="entry name" value="Ankyrin repeat"/>
    <property type="match status" value="1"/>
</dbReference>
<feature type="region of interest" description="Disordered" evidence="2">
    <location>
        <begin position="1"/>
        <end position="27"/>
    </location>
</feature>
<reference evidence="4 5" key="1">
    <citation type="submission" date="2015-10" db="EMBL/GenBank/DDBJ databases">
        <title>Full genome of DAOMC 229536 Phialocephala scopiformis, a fungal endophyte of spruce producing the potent anti-insectan compound rugulosin.</title>
        <authorList>
            <consortium name="DOE Joint Genome Institute"/>
            <person name="Walker A.K."/>
            <person name="Frasz S.L."/>
            <person name="Seifert K.A."/>
            <person name="Miller J.D."/>
            <person name="Mondo S.J."/>
            <person name="Labutti K."/>
            <person name="Lipzen A."/>
            <person name="Dockter R."/>
            <person name="Kennedy M."/>
            <person name="Grigoriev I.V."/>
            <person name="Spatafora J.W."/>
        </authorList>
    </citation>
    <scope>NUCLEOTIDE SEQUENCE [LARGE SCALE GENOMIC DNA]</scope>
    <source>
        <strain evidence="4 5">CBS 120377</strain>
    </source>
</reference>
<feature type="region of interest" description="Disordered" evidence="2">
    <location>
        <begin position="926"/>
        <end position="951"/>
    </location>
</feature>
<dbReference type="AlphaFoldDB" id="A0A194XF23"/>
<dbReference type="OrthoDB" id="3551194at2759"/>
<name>A0A194XF23_MOLSC</name>
<dbReference type="KEGG" id="psco:LY89DRAFT_717327"/>
<dbReference type="InterPro" id="IPR002110">
    <property type="entry name" value="Ankyrin_rpt"/>
</dbReference>
<feature type="domain" description="Clr5" evidence="3">
    <location>
        <begin position="226"/>
        <end position="271"/>
    </location>
</feature>
<feature type="compositionally biased region" description="Polar residues" evidence="2">
    <location>
        <begin position="1038"/>
        <end position="1061"/>
    </location>
</feature>
<feature type="region of interest" description="Disordered" evidence="2">
    <location>
        <begin position="963"/>
        <end position="1014"/>
    </location>
</feature>
<sequence length="1134" mass="127140">MNSSYDTLIEEADGGLPSGGQPTSQLSPSFQPLYSAQAPVLKNFNNNNPHNQFTHPVIGIPICAYPENITSLQMEGSDTMMPVSGLHQSMQAMFGPLVESQPSLSLDQTRLIDVNDQDLTCDQNSGSDLNFQMGLSNPLMQIVELPQPPQAWSGPSAHLFGQLNTSHLDQSTFGLLTLPQNALGLGATPSSLVTPHQLEAESHAQQSFGAAQPAPRKRAPKASTMSAEKWEPAESRIRQLFLDEERSYKEVMDIVNQEFGFTATERQYKAKVLQMKLKRNVEASKRRVIVRHIQHRKQSSGKVTKLVRVQGHRKSEAIIQKWMKEYPELNRPIHCIPPSPLPSQISLRTGSHVASPNLSICSFSNRNIRSAESPWLHAAVGTPVERLLSCAQGSNTMLKSEQCGAILNDFQHILSSGSDISQCPEHDSWSSVVEEDLINIRNRMNMTNEIRLENGYKDSSQLEPRSHRNLLSGSSKIIRGFGSRRTPYGRVTAVFWQNKSSLQDDSVKENQSTQSSIAAQIAIHPNGETSSPFRIVLDLDTRLNPLARITYQAMIPNNSEIFTIIEHGELKDLTRALESRMASLSDRDENGRSLLNYAITFSRVNMLKFLLETGFDPDAIEPNYCGDLLPLSLVKARVTAETSDEFELDARSECFRLMLQADADIHATCNEDISIFEYMLWGETSVSSNDYPRAFSVPTNVQTTTLKYAIRLGGPLVHPRMLISDSDTRHGGAKCSPLMILASESGYRATDILHILEKAIILLKWGVEISCRDLNGNTVLHRVLCCHRRYTICHGLRPFLEPGELLKIFIAAGADIYALNNAGRSASRTARNFGREKEWSEALQFCGFDPEEVMAQTMPKYKPYMGPRHTPTLTFGEYCRTWDEEKWAEKMSWDHEADSGKNEDGAYEPGLKEYYWEKGQRWGRRERKQRKMIMKREAKARSKAEAGSSHAIGGDCCCNEHDFPKAPDNMEDEDESENEDSTDDFTEYSSDYPLETWGYSSGDDSGDDLAGGHYYEQECPSEARDDTDHSIAMDSAEHITSASTASKVTDYGSINNDTQWQPMDPPLYADEAQSRAGSWRYTTMEGRRNEDEASMNGVNFFQKVEAPFDGAFQTEFDAFMTVDQSTFQYESSQY</sequence>
<dbReference type="Gene3D" id="1.25.40.20">
    <property type="entry name" value="Ankyrin repeat-containing domain"/>
    <property type="match status" value="2"/>
</dbReference>
<accession>A0A194XF23</accession>
<dbReference type="Pfam" id="PF14420">
    <property type="entry name" value="Clr5"/>
    <property type="match status" value="1"/>
</dbReference>
<dbReference type="PANTHER" id="PTHR38788">
    <property type="entry name" value="CLR5 DOMAIN-CONTAINING PROTEIN"/>
    <property type="match status" value="1"/>
</dbReference>
<dbReference type="InParanoid" id="A0A194XF23"/>
<evidence type="ECO:0000313" key="5">
    <source>
        <dbReference type="Proteomes" id="UP000070700"/>
    </source>
</evidence>
<feature type="compositionally biased region" description="Acidic residues" evidence="2">
    <location>
        <begin position="969"/>
        <end position="986"/>
    </location>
</feature>
<gene>
    <name evidence="4" type="ORF">LY89DRAFT_717327</name>
</gene>
<dbReference type="RefSeq" id="XP_018073145.1">
    <property type="nucleotide sequence ID" value="XM_018218338.1"/>
</dbReference>
<organism evidence="4 5">
    <name type="scientific">Mollisia scopiformis</name>
    <name type="common">Conifer needle endophyte fungus</name>
    <name type="synonym">Phialocephala scopiformis</name>
    <dbReference type="NCBI Taxonomy" id="149040"/>
    <lineage>
        <taxon>Eukaryota</taxon>
        <taxon>Fungi</taxon>
        <taxon>Dikarya</taxon>
        <taxon>Ascomycota</taxon>
        <taxon>Pezizomycotina</taxon>
        <taxon>Leotiomycetes</taxon>
        <taxon>Helotiales</taxon>
        <taxon>Mollisiaceae</taxon>
        <taxon>Mollisia</taxon>
    </lineage>
</organism>
<dbReference type="InterPro" id="IPR025676">
    <property type="entry name" value="Clr5_dom"/>
</dbReference>
<evidence type="ECO:0000313" key="4">
    <source>
        <dbReference type="EMBL" id="KUJ18790.1"/>
    </source>
</evidence>
<dbReference type="GeneID" id="28828064"/>
<feature type="region of interest" description="Disordered" evidence="2">
    <location>
        <begin position="201"/>
        <end position="229"/>
    </location>
</feature>
<proteinExistence type="predicted"/>
<keyword evidence="5" id="KW-1185">Reference proteome</keyword>
<dbReference type="PROSITE" id="PS50297">
    <property type="entry name" value="ANK_REP_REGION"/>
    <property type="match status" value="1"/>
</dbReference>
<protein>
    <recommendedName>
        <fullName evidence="3">Clr5 domain-containing protein</fullName>
    </recommendedName>
</protein>
<dbReference type="Proteomes" id="UP000070700">
    <property type="component" value="Unassembled WGS sequence"/>
</dbReference>
<feature type="compositionally biased region" description="Basic and acidic residues" evidence="2">
    <location>
        <begin position="934"/>
        <end position="944"/>
    </location>
</feature>
<feature type="repeat" description="ANK" evidence="1">
    <location>
        <begin position="590"/>
        <end position="622"/>
    </location>
</feature>
<evidence type="ECO:0000256" key="2">
    <source>
        <dbReference type="SAM" id="MobiDB-lite"/>
    </source>
</evidence>
<keyword evidence="1" id="KW-0040">ANK repeat</keyword>
<feature type="region of interest" description="Disordered" evidence="2">
    <location>
        <begin position="1038"/>
        <end position="1074"/>
    </location>
</feature>
<dbReference type="STRING" id="149040.A0A194XF23"/>
<dbReference type="EMBL" id="KQ947412">
    <property type="protein sequence ID" value="KUJ18790.1"/>
    <property type="molecule type" value="Genomic_DNA"/>
</dbReference>
<evidence type="ECO:0000259" key="3">
    <source>
        <dbReference type="Pfam" id="PF14420"/>
    </source>
</evidence>
<dbReference type="InterPro" id="IPR036770">
    <property type="entry name" value="Ankyrin_rpt-contain_sf"/>
</dbReference>